<name>A0A0A9DEK8_ARUDO</name>
<dbReference type="AlphaFoldDB" id="A0A0A9DEK8"/>
<accession>A0A0A9DEK8</accession>
<protein>
    <submittedName>
        <fullName evidence="1">Uncharacterized protein</fullName>
    </submittedName>
</protein>
<sequence>MQQNQMMIRNTLWPVHTWQHINRWRPLNQRRTYHDHILLHLRATPDELQQPLLSAECCLLQLYLTCHSSMRHRLLPAPGEWCPSVVGGAEEDLDDVAGEDLEDAGVGPSHAPRRLELANRGAEGEVVAQHLLERAPLQHPQLQRRDSARLPRPDVAGVGERPVQLVAAALQHVVVGLRVELPEDDVVARVARHVGVAAVIDHLQLLGGEDLGRAIDGELQVMFAVLVDVDGQHQVPTAHELELGRRVVEPGHLHHVAQPVTIQSCEGGHENLVVLADGDLRQANGLRLRVARVGSGSAVAGLERDELEVGDVWEHGERG</sequence>
<organism evidence="1">
    <name type="scientific">Arundo donax</name>
    <name type="common">Giant reed</name>
    <name type="synonym">Donax arundinaceus</name>
    <dbReference type="NCBI Taxonomy" id="35708"/>
    <lineage>
        <taxon>Eukaryota</taxon>
        <taxon>Viridiplantae</taxon>
        <taxon>Streptophyta</taxon>
        <taxon>Embryophyta</taxon>
        <taxon>Tracheophyta</taxon>
        <taxon>Spermatophyta</taxon>
        <taxon>Magnoliopsida</taxon>
        <taxon>Liliopsida</taxon>
        <taxon>Poales</taxon>
        <taxon>Poaceae</taxon>
        <taxon>PACMAD clade</taxon>
        <taxon>Arundinoideae</taxon>
        <taxon>Arundineae</taxon>
        <taxon>Arundo</taxon>
    </lineage>
</organism>
<reference evidence="1" key="2">
    <citation type="journal article" date="2015" name="Data Brief">
        <title>Shoot transcriptome of the giant reed, Arundo donax.</title>
        <authorList>
            <person name="Barrero R.A."/>
            <person name="Guerrero F.D."/>
            <person name="Moolhuijzen P."/>
            <person name="Goolsby J.A."/>
            <person name="Tidwell J."/>
            <person name="Bellgard S.E."/>
            <person name="Bellgard M.I."/>
        </authorList>
    </citation>
    <scope>NUCLEOTIDE SEQUENCE</scope>
    <source>
        <tissue evidence="1">Shoot tissue taken approximately 20 cm above the soil surface</tissue>
    </source>
</reference>
<evidence type="ECO:0000313" key="1">
    <source>
        <dbReference type="EMBL" id="JAD82177.1"/>
    </source>
</evidence>
<reference evidence="1" key="1">
    <citation type="submission" date="2014-09" db="EMBL/GenBank/DDBJ databases">
        <authorList>
            <person name="Magalhaes I.L.F."/>
            <person name="Oliveira U."/>
            <person name="Santos F.R."/>
            <person name="Vidigal T.H.D.A."/>
            <person name="Brescovit A.D."/>
            <person name="Santos A.J."/>
        </authorList>
    </citation>
    <scope>NUCLEOTIDE SEQUENCE</scope>
    <source>
        <tissue evidence="1">Shoot tissue taken approximately 20 cm above the soil surface</tissue>
    </source>
</reference>
<proteinExistence type="predicted"/>
<dbReference type="EMBL" id="GBRH01215718">
    <property type="protein sequence ID" value="JAD82177.1"/>
    <property type="molecule type" value="Transcribed_RNA"/>
</dbReference>